<accession>A0A1H6J8M8</accession>
<dbReference type="SUPFAM" id="SSF52096">
    <property type="entry name" value="ClpP/crotonase"/>
    <property type="match status" value="1"/>
</dbReference>
<evidence type="ECO:0000259" key="1">
    <source>
        <dbReference type="Pfam" id="PF03572"/>
    </source>
</evidence>
<gene>
    <name evidence="2" type="ORF">SAMN02927937_00266</name>
</gene>
<reference evidence="2 3" key="1">
    <citation type="submission" date="2016-10" db="EMBL/GenBank/DDBJ databases">
        <authorList>
            <person name="de Groot N.N."/>
        </authorList>
    </citation>
    <scope>NUCLEOTIDE SEQUENCE [LARGE SCALE GENOMIC DNA]</scope>
    <source>
        <strain evidence="2 3">CGMCC 1.10825</strain>
    </source>
</reference>
<dbReference type="Gene3D" id="3.90.226.10">
    <property type="entry name" value="2-enoyl-CoA Hydratase, Chain A, domain 1"/>
    <property type="match status" value="1"/>
</dbReference>
<dbReference type="GO" id="GO:0030288">
    <property type="term" value="C:outer membrane-bounded periplasmic space"/>
    <property type="evidence" value="ECO:0007669"/>
    <property type="project" value="TreeGrafter"/>
</dbReference>
<dbReference type="RefSeq" id="WP_091095537.1">
    <property type="nucleotide sequence ID" value="NZ_FNXE01000002.1"/>
</dbReference>
<dbReference type="Proteomes" id="UP000199634">
    <property type="component" value="Unassembled WGS sequence"/>
</dbReference>
<dbReference type="AlphaFoldDB" id="A0A1H6J8M8"/>
<dbReference type="InterPro" id="IPR005151">
    <property type="entry name" value="Tail-specific_protease"/>
</dbReference>
<proteinExistence type="predicted"/>
<name>A0A1H6J8M8_9FLAO</name>
<dbReference type="GO" id="GO:0008236">
    <property type="term" value="F:serine-type peptidase activity"/>
    <property type="evidence" value="ECO:0007669"/>
    <property type="project" value="InterPro"/>
</dbReference>
<dbReference type="EMBL" id="FNXE01000002">
    <property type="protein sequence ID" value="SEH57061.1"/>
    <property type="molecule type" value="Genomic_DNA"/>
</dbReference>
<dbReference type="InterPro" id="IPR029045">
    <property type="entry name" value="ClpP/crotonase-like_dom_sf"/>
</dbReference>
<dbReference type="PROSITE" id="PS51257">
    <property type="entry name" value="PROKAR_LIPOPROTEIN"/>
    <property type="match status" value="1"/>
</dbReference>
<sequence>MKKLLLTLLTLIIVSCASHDKQNKHYHTKITAKKLQKDVAYVRKQLVNMHPDLYWYISKNELERKFDSLSRVLKEPLTPNEFYMKISPVVASVHQGHMSMSMVTLTSPDSLKKKYKGSVNPLENFEYEYLNDKLFIKRNRSKTDSILQVGTEIVAINGIKPNDLFKKYRKTFTSDGYNQSAIPKFFARRINSFYVNELGFVDSIQMNVVCADSAFYHTVKRTFKESKKDKKKLANKELTKKEKDTLNDTKIVQTDTLPKLSKEEQKIKKKALKKLARQKDYKYKWFGYNSKNKVYSKEISYPVAKDSSVAVLKIRDFSEGKIKVYDTIFSEFKKHNVQNLIIDLRGNPGGRLSEIHKLSQYLNDTTFVFTQPATITKRGTYFNLFKGKSPVEKFFAAPFITVYSTIRGLSAHRNEKGALQVSLKSSKKIQPKPLNYKNNTYVVTDGMTFSAAAIISSHLQGRNLAVFVGDETGGTFNGTVAGVMPVLKLPYSKLKLRVGLMTIRPTEQTNEEGRGVIPDVYAIPTEQDFLNDKDVALDWILNEINLKK</sequence>
<organism evidence="2 3">
    <name type="scientific">Paenimyroides marinum</name>
    <dbReference type="NCBI Taxonomy" id="1159016"/>
    <lineage>
        <taxon>Bacteria</taxon>
        <taxon>Pseudomonadati</taxon>
        <taxon>Bacteroidota</taxon>
        <taxon>Flavobacteriia</taxon>
        <taxon>Flavobacteriales</taxon>
        <taxon>Flavobacteriaceae</taxon>
        <taxon>Paenimyroides</taxon>
    </lineage>
</organism>
<keyword evidence="3" id="KW-1185">Reference proteome</keyword>
<dbReference type="PANTHER" id="PTHR32060">
    <property type="entry name" value="TAIL-SPECIFIC PROTEASE"/>
    <property type="match status" value="1"/>
</dbReference>
<protein>
    <submittedName>
        <fullName evidence="2">Peptidase family S41</fullName>
    </submittedName>
</protein>
<dbReference type="GO" id="GO:0006508">
    <property type="term" value="P:proteolysis"/>
    <property type="evidence" value="ECO:0007669"/>
    <property type="project" value="InterPro"/>
</dbReference>
<dbReference type="PANTHER" id="PTHR32060:SF30">
    <property type="entry name" value="CARBOXY-TERMINAL PROCESSING PROTEASE CTPA"/>
    <property type="match status" value="1"/>
</dbReference>
<dbReference type="STRING" id="1159016.SAMN02927937_00266"/>
<feature type="domain" description="Tail specific protease" evidence="1">
    <location>
        <begin position="309"/>
        <end position="521"/>
    </location>
</feature>
<dbReference type="Pfam" id="PF03572">
    <property type="entry name" value="Peptidase_S41"/>
    <property type="match status" value="1"/>
</dbReference>
<evidence type="ECO:0000313" key="3">
    <source>
        <dbReference type="Proteomes" id="UP000199634"/>
    </source>
</evidence>
<dbReference type="GO" id="GO:0007165">
    <property type="term" value="P:signal transduction"/>
    <property type="evidence" value="ECO:0007669"/>
    <property type="project" value="TreeGrafter"/>
</dbReference>
<evidence type="ECO:0000313" key="2">
    <source>
        <dbReference type="EMBL" id="SEH57061.1"/>
    </source>
</evidence>
<dbReference type="OrthoDB" id="5480566at2"/>
<dbReference type="GO" id="GO:0004175">
    <property type="term" value="F:endopeptidase activity"/>
    <property type="evidence" value="ECO:0007669"/>
    <property type="project" value="TreeGrafter"/>
</dbReference>